<protein>
    <submittedName>
        <fullName evidence="10">TonB-dependent receptor domain-containing protein</fullName>
    </submittedName>
</protein>
<keyword evidence="8" id="KW-0732">Signal</keyword>
<feature type="region of interest" description="Disordered" evidence="7">
    <location>
        <begin position="960"/>
        <end position="982"/>
    </location>
</feature>
<evidence type="ECO:0000259" key="9">
    <source>
        <dbReference type="Pfam" id="PF25183"/>
    </source>
</evidence>
<sequence>MRLSISAVTRTAPLLSLVMLGGIAHAQGTTGVISGTVTDAGGAVVPGAQVTVTQTETNESRTVTSSGSGTYVLPQLAPGTYRVRVTAPGFGTFEQTGFVLSIDQRAEINPSLKIGTEQTTVDVSATPPAIQTEDSSVGLVIDAATIQATPLNSHTSVIGLLQLAPGVQNAGAQDQVPNRGVTPAFGSGSRNSYGGANFTLDGIRNVYITLQRPLAEIPPLDLVGQFKVITNGAAAEFNQPNQVVVVSASGTNKLHGELVEYNRGKGTSAKNYYFQNNQAPARPNYERNEFGGNVTGPIMFPHYNGHDRSFFTFGYEKFLLDQAAVKNTVQPTLAMRNGDFSAFSGGIIDPLTGLPFPNNQIPQARLSKPDLALMNLLMPLPTANTAPGAVNTSEQVPYSQSIRRYFFRLDHNINSTNQIRGTFLKAFYGPVPTVGNDSLQGGLSADGEVSTYGIVGWTHTFSPTLLLDVNLGYTHIPVFRTPQNVNTNFSAIIPGLGPQAIQGAPTINITNIQGISETGSRDLEQDMQGVASLTKIAGRHSIKTGLSYVFDNHFNVAAAGSIPGTPARGAYNFSGVYSKVAFADFLLGYPSSTQQPLPSAISYRNPSNEIGLYVQDDFKATPKLTLNYGLRYDLQVFLDNPYGTNSTWVPSLNKVVVFASQLPASTIPAYAPYVTLGTAAGLGHSLFGYLGQDKNNISPRFGFAYQPAHNTVVRGAFGIYYNLLPASYQQALAFTNFPFSAANTFTQPTGTKPTFTMDAPFSLTGATGANPTVTAVHKPVTPYTEQYNLAIEHQFPLGLDLRVGYVGQSARKQNNYGGSGNVNRDLNAVLPAPGAIQPRRPFQPFSTISYAMEPLFFSNMNALEIGLHKQLSKGLQVNAEYQFVRVLGEENFQNTFTPNDSYGPIGGITPQVFSVSYSYELPFGHGRTFAGNLNPVVDKFIGGWQISGITNAQTGQPFSVTNTTSATGGVGTTRANRVPGVPLYPSKRTKQQWFNTAAFTAPASQFTYGNSAYNLLRGPGYQDWDMSLVKNTYFGERYRVQLRAESFNIFNHPNFGTPNASVSSPGSLGTITSTTGFNRTVQFGFKFNF</sequence>
<evidence type="ECO:0000313" key="11">
    <source>
        <dbReference type="Proteomes" id="UP001634747"/>
    </source>
</evidence>
<dbReference type="InterPro" id="IPR036942">
    <property type="entry name" value="Beta-barrel_TonB_sf"/>
</dbReference>
<dbReference type="Pfam" id="PF25183">
    <property type="entry name" value="OMP_b-brl_4"/>
    <property type="match status" value="1"/>
</dbReference>
<evidence type="ECO:0000256" key="7">
    <source>
        <dbReference type="SAM" id="MobiDB-lite"/>
    </source>
</evidence>
<keyword evidence="2" id="KW-0813">Transport</keyword>
<evidence type="ECO:0000313" key="10">
    <source>
        <dbReference type="EMBL" id="MFN2977499.1"/>
    </source>
</evidence>
<gene>
    <name evidence="10" type="ORF">ACK2TP_17135</name>
</gene>
<keyword evidence="6" id="KW-0998">Cell outer membrane</keyword>
<dbReference type="SUPFAM" id="SSF56935">
    <property type="entry name" value="Porins"/>
    <property type="match status" value="1"/>
</dbReference>
<dbReference type="Gene3D" id="2.60.40.1120">
    <property type="entry name" value="Carboxypeptidase-like, regulatory domain"/>
    <property type="match status" value="1"/>
</dbReference>
<keyword evidence="4" id="KW-0812">Transmembrane</keyword>
<dbReference type="RefSeq" id="WP_263414341.1">
    <property type="nucleotide sequence ID" value="NZ_BAABBH010000001.1"/>
</dbReference>
<evidence type="ECO:0000256" key="5">
    <source>
        <dbReference type="ARBA" id="ARBA00023136"/>
    </source>
</evidence>
<dbReference type="InterPro" id="IPR057601">
    <property type="entry name" value="Oar-like_b-barrel"/>
</dbReference>
<evidence type="ECO:0000256" key="1">
    <source>
        <dbReference type="ARBA" id="ARBA00004571"/>
    </source>
</evidence>
<evidence type="ECO:0000256" key="3">
    <source>
        <dbReference type="ARBA" id="ARBA00022452"/>
    </source>
</evidence>
<feature type="domain" description="TonB-dependent transporter Oar-like beta-barrel" evidence="9">
    <location>
        <begin position="247"/>
        <end position="1082"/>
    </location>
</feature>
<dbReference type="EMBL" id="JBJYXY010000001">
    <property type="protein sequence ID" value="MFN2977499.1"/>
    <property type="molecule type" value="Genomic_DNA"/>
</dbReference>
<keyword evidence="5" id="KW-0472">Membrane</keyword>
<feature type="chain" id="PRO_5047464692" evidence="8">
    <location>
        <begin position="27"/>
        <end position="1089"/>
    </location>
</feature>
<keyword evidence="3" id="KW-1134">Transmembrane beta strand</keyword>
<evidence type="ECO:0000256" key="2">
    <source>
        <dbReference type="ARBA" id="ARBA00022448"/>
    </source>
</evidence>
<feature type="signal peptide" evidence="8">
    <location>
        <begin position="1"/>
        <end position="26"/>
    </location>
</feature>
<comment type="caution">
    <text evidence="10">The sequence shown here is derived from an EMBL/GenBank/DDBJ whole genome shotgun (WGS) entry which is preliminary data.</text>
</comment>
<keyword evidence="10" id="KW-0675">Receptor</keyword>
<organism evidence="10 11">
    <name type="scientific">Terriglobus aquaticus</name>
    <dbReference type="NCBI Taxonomy" id="940139"/>
    <lineage>
        <taxon>Bacteria</taxon>
        <taxon>Pseudomonadati</taxon>
        <taxon>Acidobacteriota</taxon>
        <taxon>Terriglobia</taxon>
        <taxon>Terriglobales</taxon>
        <taxon>Acidobacteriaceae</taxon>
        <taxon>Terriglobus</taxon>
    </lineage>
</organism>
<dbReference type="PANTHER" id="PTHR30069:SF46">
    <property type="entry name" value="OAR PROTEIN"/>
    <property type="match status" value="1"/>
</dbReference>
<dbReference type="SUPFAM" id="SSF49464">
    <property type="entry name" value="Carboxypeptidase regulatory domain-like"/>
    <property type="match status" value="1"/>
</dbReference>
<dbReference type="PANTHER" id="PTHR30069">
    <property type="entry name" value="TONB-DEPENDENT OUTER MEMBRANE RECEPTOR"/>
    <property type="match status" value="1"/>
</dbReference>
<proteinExistence type="predicted"/>
<dbReference type="Gene3D" id="2.40.170.20">
    <property type="entry name" value="TonB-dependent receptor, beta-barrel domain"/>
    <property type="match status" value="1"/>
</dbReference>
<accession>A0ABW9KSP0</accession>
<dbReference type="InterPro" id="IPR039426">
    <property type="entry name" value="TonB-dep_rcpt-like"/>
</dbReference>
<keyword evidence="11" id="KW-1185">Reference proteome</keyword>
<dbReference type="Proteomes" id="UP001634747">
    <property type="component" value="Unassembled WGS sequence"/>
</dbReference>
<comment type="subcellular location">
    <subcellularLocation>
        <location evidence="1">Cell outer membrane</location>
        <topology evidence="1">Multi-pass membrane protein</topology>
    </subcellularLocation>
</comment>
<evidence type="ECO:0000256" key="6">
    <source>
        <dbReference type="ARBA" id="ARBA00023237"/>
    </source>
</evidence>
<dbReference type="Pfam" id="PF13620">
    <property type="entry name" value="CarboxypepD_reg"/>
    <property type="match status" value="1"/>
</dbReference>
<dbReference type="InterPro" id="IPR008969">
    <property type="entry name" value="CarboxyPept-like_regulatory"/>
</dbReference>
<evidence type="ECO:0000256" key="4">
    <source>
        <dbReference type="ARBA" id="ARBA00022692"/>
    </source>
</evidence>
<reference evidence="10 11" key="1">
    <citation type="submission" date="2024-12" db="EMBL/GenBank/DDBJ databases">
        <authorList>
            <person name="Lee Y."/>
        </authorList>
    </citation>
    <scope>NUCLEOTIDE SEQUENCE [LARGE SCALE GENOMIC DNA]</scope>
    <source>
        <strain evidence="10 11">03SUJ4</strain>
    </source>
</reference>
<evidence type="ECO:0000256" key="8">
    <source>
        <dbReference type="SAM" id="SignalP"/>
    </source>
</evidence>
<name>A0ABW9KSP0_9BACT</name>